<dbReference type="Pfam" id="PF01448">
    <property type="entry name" value="ELM2"/>
    <property type="match status" value="1"/>
</dbReference>
<feature type="domain" description="ELM2" evidence="3">
    <location>
        <begin position="27"/>
        <end position="86"/>
    </location>
</feature>
<evidence type="ECO:0000256" key="1">
    <source>
        <dbReference type="ARBA" id="ARBA00023242"/>
    </source>
</evidence>
<feature type="region of interest" description="Disordered" evidence="2">
    <location>
        <begin position="187"/>
        <end position="223"/>
    </location>
</feature>
<evidence type="ECO:0000259" key="3">
    <source>
        <dbReference type="PROSITE" id="PS51156"/>
    </source>
</evidence>
<keyword evidence="5" id="KW-1185">Reference proteome</keyword>
<dbReference type="PANTHER" id="PTHR46872:SF10">
    <property type="entry name" value="MYB-LIKE DOMAIN-CONTAINING PROTEIN"/>
    <property type="match status" value="1"/>
</dbReference>
<dbReference type="AlphaFoldDB" id="A0AA88VW00"/>
<protein>
    <recommendedName>
        <fullName evidence="3">ELM2 domain-containing protein</fullName>
    </recommendedName>
</protein>
<gene>
    <name evidence="4" type="ORF">RJ639_007180</name>
</gene>
<dbReference type="PANTHER" id="PTHR46872">
    <property type="entry name" value="DNA BINDING PROTEIN"/>
    <property type="match status" value="1"/>
</dbReference>
<keyword evidence="1" id="KW-0539">Nucleus</keyword>
<evidence type="ECO:0000313" key="4">
    <source>
        <dbReference type="EMBL" id="KAK3016491.1"/>
    </source>
</evidence>
<accession>A0AA88VW00</accession>
<evidence type="ECO:0000313" key="5">
    <source>
        <dbReference type="Proteomes" id="UP001188597"/>
    </source>
</evidence>
<evidence type="ECO:0000256" key="2">
    <source>
        <dbReference type="SAM" id="MobiDB-lite"/>
    </source>
</evidence>
<organism evidence="4 5">
    <name type="scientific">Escallonia herrerae</name>
    <dbReference type="NCBI Taxonomy" id="1293975"/>
    <lineage>
        <taxon>Eukaryota</taxon>
        <taxon>Viridiplantae</taxon>
        <taxon>Streptophyta</taxon>
        <taxon>Embryophyta</taxon>
        <taxon>Tracheophyta</taxon>
        <taxon>Spermatophyta</taxon>
        <taxon>Magnoliopsida</taxon>
        <taxon>eudicotyledons</taxon>
        <taxon>Gunneridae</taxon>
        <taxon>Pentapetalae</taxon>
        <taxon>asterids</taxon>
        <taxon>campanulids</taxon>
        <taxon>Escalloniales</taxon>
        <taxon>Escalloniaceae</taxon>
        <taxon>Escallonia</taxon>
    </lineage>
</organism>
<proteinExistence type="predicted"/>
<dbReference type="InterPro" id="IPR000949">
    <property type="entry name" value="ELM2_dom"/>
</dbReference>
<sequence>MTNQEESNNFEVPEEQVPRILSKYRHAPIPVGPRYQADLPDWAYPQHSLDHEREQLKWLGTIMWPITQGNPKTNGYDVIGKGRPESCACASPGSVECVRLHVNEERARLQFNLGPAYFDWGFHWMGENATELWNPRELRRIDTIMQSSQGSNFMEPALNALPEQTGTSIAQYYFNVYLPTRISVQTRSGSNVDTDDEGDDALPSSSSGSRKRSRDGGSRGSGVAKNRQAMLWVAKLQFALLLSNTDREQWNLGGVVAFSRKD</sequence>
<comment type="caution">
    <text evidence="4">The sequence shown here is derived from an EMBL/GenBank/DDBJ whole genome shotgun (WGS) entry which is preliminary data.</text>
</comment>
<dbReference type="EMBL" id="JAVXUP010001064">
    <property type="protein sequence ID" value="KAK3016491.1"/>
    <property type="molecule type" value="Genomic_DNA"/>
</dbReference>
<reference evidence="4" key="1">
    <citation type="submission" date="2022-12" db="EMBL/GenBank/DDBJ databases">
        <title>Draft genome assemblies for two species of Escallonia (Escalloniales).</title>
        <authorList>
            <person name="Chanderbali A."/>
            <person name="Dervinis C."/>
            <person name="Anghel I."/>
            <person name="Soltis D."/>
            <person name="Soltis P."/>
            <person name="Zapata F."/>
        </authorList>
    </citation>
    <scope>NUCLEOTIDE SEQUENCE</scope>
    <source>
        <strain evidence="4">UCBG64.0493</strain>
        <tissue evidence="4">Leaf</tissue>
    </source>
</reference>
<dbReference type="SMART" id="SM01189">
    <property type="entry name" value="ELM2"/>
    <property type="match status" value="1"/>
</dbReference>
<dbReference type="PROSITE" id="PS51156">
    <property type="entry name" value="ELM2"/>
    <property type="match status" value="1"/>
</dbReference>
<name>A0AA88VW00_9ASTE</name>
<dbReference type="Proteomes" id="UP001188597">
    <property type="component" value="Unassembled WGS sequence"/>
</dbReference>